<feature type="compositionally biased region" description="Low complexity" evidence="7">
    <location>
        <begin position="23"/>
        <end position="33"/>
    </location>
</feature>
<dbReference type="PROSITE" id="PS50157">
    <property type="entry name" value="ZINC_FINGER_C2H2_2"/>
    <property type="match status" value="1"/>
</dbReference>
<evidence type="ECO:0000313" key="10">
    <source>
        <dbReference type="Proteomes" id="UP001237642"/>
    </source>
</evidence>
<dbReference type="SUPFAM" id="SSF57667">
    <property type="entry name" value="beta-beta-alpha zinc fingers"/>
    <property type="match status" value="1"/>
</dbReference>
<dbReference type="InterPro" id="IPR036236">
    <property type="entry name" value="Znf_C2H2_sf"/>
</dbReference>
<dbReference type="InterPro" id="IPR044246">
    <property type="entry name" value="ZFP3-like"/>
</dbReference>
<evidence type="ECO:0000256" key="4">
    <source>
        <dbReference type="ARBA" id="ARBA00022833"/>
    </source>
</evidence>
<keyword evidence="4" id="KW-0862">Zinc</keyword>
<proteinExistence type="predicted"/>
<organism evidence="9 10">
    <name type="scientific">Heracleum sosnowskyi</name>
    <dbReference type="NCBI Taxonomy" id="360622"/>
    <lineage>
        <taxon>Eukaryota</taxon>
        <taxon>Viridiplantae</taxon>
        <taxon>Streptophyta</taxon>
        <taxon>Embryophyta</taxon>
        <taxon>Tracheophyta</taxon>
        <taxon>Spermatophyta</taxon>
        <taxon>Magnoliopsida</taxon>
        <taxon>eudicotyledons</taxon>
        <taxon>Gunneridae</taxon>
        <taxon>Pentapetalae</taxon>
        <taxon>asterids</taxon>
        <taxon>campanulids</taxon>
        <taxon>Apiales</taxon>
        <taxon>Apiaceae</taxon>
        <taxon>Apioideae</taxon>
        <taxon>apioid superclade</taxon>
        <taxon>Tordylieae</taxon>
        <taxon>Tordyliinae</taxon>
        <taxon>Heracleum</taxon>
    </lineage>
</organism>
<keyword evidence="2" id="KW-0479">Metal-binding</keyword>
<evidence type="ECO:0000256" key="2">
    <source>
        <dbReference type="ARBA" id="ARBA00022723"/>
    </source>
</evidence>
<feature type="compositionally biased region" description="Basic and acidic residues" evidence="7">
    <location>
        <begin position="12"/>
        <end position="21"/>
    </location>
</feature>
<evidence type="ECO:0000313" key="9">
    <source>
        <dbReference type="EMBL" id="KAK1363995.1"/>
    </source>
</evidence>
<comment type="subcellular location">
    <subcellularLocation>
        <location evidence="1">Nucleus</location>
    </subcellularLocation>
</comment>
<dbReference type="Gene3D" id="3.30.160.60">
    <property type="entry name" value="Classic Zinc Finger"/>
    <property type="match status" value="1"/>
</dbReference>
<evidence type="ECO:0000256" key="6">
    <source>
        <dbReference type="PROSITE-ProRule" id="PRU00042"/>
    </source>
</evidence>
<evidence type="ECO:0000256" key="5">
    <source>
        <dbReference type="ARBA" id="ARBA00023242"/>
    </source>
</evidence>
<dbReference type="PROSITE" id="PS00028">
    <property type="entry name" value="ZINC_FINGER_C2H2_1"/>
    <property type="match status" value="1"/>
</dbReference>
<comment type="caution">
    <text evidence="9">The sequence shown here is derived from an EMBL/GenBank/DDBJ whole genome shotgun (WGS) entry which is preliminary data.</text>
</comment>
<evidence type="ECO:0000256" key="3">
    <source>
        <dbReference type="ARBA" id="ARBA00022771"/>
    </source>
</evidence>
<dbReference type="EMBL" id="JAUIZM010000009">
    <property type="protein sequence ID" value="KAK1363995.1"/>
    <property type="molecule type" value="Genomic_DNA"/>
</dbReference>
<reference evidence="9" key="2">
    <citation type="submission" date="2023-05" db="EMBL/GenBank/DDBJ databases">
        <authorList>
            <person name="Schelkunov M.I."/>
        </authorList>
    </citation>
    <scope>NUCLEOTIDE SEQUENCE</scope>
    <source>
        <strain evidence="9">Hsosn_3</strain>
        <tissue evidence="9">Leaf</tissue>
    </source>
</reference>
<name>A0AAD8HAK8_9APIA</name>
<dbReference type="Proteomes" id="UP001237642">
    <property type="component" value="Unassembled WGS sequence"/>
</dbReference>
<dbReference type="InterPro" id="IPR013087">
    <property type="entry name" value="Znf_C2H2_type"/>
</dbReference>
<dbReference type="PANTHER" id="PTHR47287">
    <property type="entry name" value="C2H2 AND C2HC ZINC FINGERS SUPERFAMILY PROTEIN"/>
    <property type="match status" value="1"/>
</dbReference>
<keyword evidence="10" id="KW-1185">Reference proteome</keyword>
<keyword evidence="5" id="KW-0539">Nucleus</keyword>
<keyword evidence="3 6" id="KW-0863">Zinc-finger</keyword>
<evidence type="ECO:0000256" key="7">
    <source>
        <dbReference type="SAM" id="MobiDB-lite"/>
    </source>
</evidence>
<dbReference type="PANTHER" id="PTHR47287:SF15">
    <property type="entry name" value="ZINC FINGER PROTEIN 3-LIKE"/>
    <property type="match status" value="1"/>
</dbReference>
<sequence>MDNQVTVFVLSDENHDHEQKRPNLLLNLSLSNNDANPKEEEKEEDDDDQTRSSRNTKPRVFSCNYCQRKFYSSQALGGHQNAHKRERIITKRGRTSDHSTNIAMMQYYQNTKMANYSLLPPPLHGATLNRSLGVQVHSMIHKPTTSFPFARAIPAGSLPVYGQSAWSRKPLEQQPTIGRLAPSEISSGAARFDGGGKVTLTNTDGAGEFRWNSSSGSATLLKPNNQDDFQKLDLSLKL</sequence>
<dbReference type="GO" id="GO:0005634">
    <property type="term" value="C:nucleus"/>
    <property type="evidence" value="ECO:0007669"/>
    <property type="project" value="UniProtKB-SubCell"/>
</dbReference>
<feature type="domain" description="C2H2-type" evidence="8">
    <location>
        <begin position="61"/>
        <end position="88"/>
    </location>
</feature>
<protein>
    <submittedName>
        <fullName evidence="9">Zinc-finger protein 1</fullName>
    </submittedName>
</protein>
<evidence type="ECO:0000256" key="1">
    <source>
        <dbReference type="ARBA" id="ARBA00004123"/>
    </source>
</evidence>
<dbReference type="AlphaFoldDB" id="A0AAD8HAK8"/>
<reference evidence="9" key="1">
    <citation type="submission" date="2023-02" db="EMBL/GenBank/DDBJ databases">
        <title>Genome of toxic invasive species Heracleum sosnowskyi carries increased number of genes despite the absence of recent whole-genome duplications.</title>
        <authorList>
            <person name="Schelkunov M."/>
            <person name="Shtratnikova V."/>
            <person name="Makarenko M."/>
            <person name="Klepikova A."/>
            <person name="Omelchenko D."/>
            <person name="Novikova G."/>
            <person name="Obukhova E."/>
            <person name="Bogdanov V."/>
            <person name="Penin A."/>
            <person name="Logacheva M."/>
        </authorList>
    </citation>
    <scope>NUCLEOTIDE SEQUENCE</scope>
    <source>
        <strain evidence="9">Hsosn_3</strain>
        <tissue evidence="9">Leaf</tissue>
    </source>
</reference>
<dbReference type="GO" id="GO:0008270">
    <property type="term" value="F:zinc ion binding"/>
    <property type="evidence" value="ECO:0007669"/>
    <property type="project" value="UniProtKB-KW"/>
</dbReference>
<feature type="region of interest" description="Disordered" evidence="7">
    <location>
        <begin position="10"/>
        <end position="56"/>
    </location>
</feature>
<accession>A0AAD8HAK8</accession>
<gene>
    <name evidence="9" type="ORF">POM88_039556</name>
</gene>
<evidence type="ECO:0000259" key="8">
    <source>
        <dbReference type="PROSITE" id="PS50157"/>
    </source>
</evidence>
<dbReference type="GO" id="GO:0009788">
    <property type="term" value="P:negative regulation of abscisic acid-activated signaling pathway"/>
    <property type="evidence" value="ECO:0007669"/>
    <property type="project" value="InterPro"/>
</dbReference>